<gene>
    <name evidence="1" type="ORF">TCIL3000_5_5020</name>
</gene>
<name>G0UM76_TRYCI</name>
<dbReference type="EMBL" id="HE575318">
    <property type="protein sequence ID" value="CCC90740.1"/>
    <property type="molecule type" value="Genomic_DNA"/>
</dbReference>
<protein>
    <submittedName>
        <fullName evidence="1">Uncharacterized protein TCIL3000_5_5020</fullName>
    </submittedName>
</protein>
<proteinExistence type="predicted"/>
<sequence length="135" mass="14997">MSLPVYPRYELTSMLRRQRETLCELPVPVQHVSQYLGGQAATMTNVYHSRGNSSGVTTNLLQDQLQEGEAQLLTELLNEDSRINLDVEKVLQLACNVLDKAGNMESGLGERALDLLARITNIGELMSDQRPPSVE</sequence>
<dbReference type="VEuPathDB" id="TriTrypDB:TcIL3000_5_5020"/>
<reference evidence="1" key="1">
    <citation type="journal article" date="2012" name="Proc. Natl. Acad. Sci. U.S.A.">
        <title>Antigenic diversity is generated by distinct evolutionary mechanisms in African trypanosome species.</title>
        <authorList>
            <person name="Jackson A.P."/>
            <person name="Berry A."/>
            <person name="Aslett M."/>
            <person name="Allison H.C."/>
            <person name="Burton P."/>
            <person name="Vavrova-Anderson J."/>
            <person name="Brown R."/>
            <person name="Browne H."/>
            <person name="Corton N."/>
            <person name="Hauser H."/>
            <person name="Gamble J."/>
            <person name="Gilderthorp R."/>
            <person name="Marcello L."/>
            <person name="McQuillan J."/>
            <person name="Otto T.D."/>
            <person name="Quail M.A."/>
            <person name="Sanders M.J."/>
            <person name="van Tonder A."/>
            <person name="Ginger M.L."/>
            <person name="Field M.C."/>
            <person name="Barry J.D."/>
            <person name="Hertz-Fowler C."/>
            <person name="Berriman M."/>
        </authorList>
    </citation>
    <scope>NUCLEOTIDE SEQUENCE</scope>
    <source>
        <strain evidence="1">IL3000</strain>
    </source>
</reference>
<organism evidence="1">
    <name type="scientific">Trypanosoma congolense (strain IL3000)</name>
    <dbReference type="NCBI Taxonomy" id="1068625"/>
    <lineage>
        <taxon>Eukaryota</taxon>
        <taxon>Discoba</taxon>
        <taxon>Euglenozoa</taxon>
        <taxon>Kinetoplastea</taxon>
        <taxon>Metakinetoplastina</taxon>
        <taxon>Trypanosomatida</taxon>
        <taxon>Trypanosomatidae</taxon>
        <taxon>Trypanosoma</taxon>
        <taxon>Nannomonas</taxon>
    </lineage>
</organism>
<accession>G0UM76</accession>
<evidence type="ECO:0000313" key="1">
    <source>
        <dbReference type="EMBL" id="CCC90740.1"/>
    </source>
</evidence>
<dbReference type="AlphaFoldDB" id="G0UM76"/>